<accession>A0AAW3DBA1</accession>
<dbReference type="Pfam" id="PF13537">
    <property type="entry name" value="GATase_7"/>
    <property type="match status" value="1"/>
</dbReference>
<dbReference type="InterPro" id="IPR051786">
    <property type="entry name" value="ASN_synthetase/amidase"/>
</dbReference>
<evidence type="ECO:0000256" key="4">
    <source>
        <dbReference type="ARBA" id="ARBA00022741"/>
    </source>
</evidence>
<dbReference type="InterPro" id="IPR029055">
    <property type="entry name" value="Ntn_hydrolases_N"/>
</dbReference>
<dbReference type="Pfam" id="PF00733">
    <property type="entry name" value="Asn_synthase"/>
    <property type="match status" value="1"/>
</dbReference>
<evidence type="ECO:0000256" key="1">
    <source>
        <dbReference type="ARBA" id="ARBA00005187"/>
    </source>
</evidence>
<dbReference type="PANTHER" id="PTHR43284:SF1">
    <property type="entry name" value="ASPARAGINE SYNTHETASE"/>
    <property type="match status" value="1"/>
</dbReference>
<dbReference type="AlphaFoldDB" id="A0AAW3DBA1"/>
<dbReference type="GO" id="GO:0004066">
    <property type="term" value="F:asparagine synthase (glutamine-hydrolyzing) activity"/>
    <property type="evidence" value="ECO:0007669"/>
    <property type="project" value="UniProtKB-EC"/>
</dbReference>
<dbReference type="GO" id="GO:0006529">
    <property type="term" value="P:asparagine biosynthetic process"/>
    <property type="evidence" value="ECO:0007669"/>
    <property type="project" value="InterPro"/>
</dbReference>
<dbReference type="InterPro" id="IPR014729">
    <property type="entry name" value="Rossmann-like_a/b/a_fold"/>
</dbReference>
<evidence type="ECO:0000259" key="9">
    <source>
        <dbReference type="Pfam" id="PF13537"/>
    </source>
</evidence>
<dbReference type="InterPro" id="IPR017932">
    <property type="entry name" value="GATase_2_dom"/>
</dbReference>
<feature type="domain" description="Asparagine synthetase" evidence="8">
    <location>
        <begin position="240"/>
        <end position="612"/>
    </location>
</feature>
<name>A0AAW3DBA1_9GAMM</name>
<dbReference type="Gene3D" id="3.60.20.10">
    <property type="entry name" value="Glutamine Phosphoribosylpyrophosphate, subunit 1, domain 1"/>
    <property type="match status" value="1"/>
</dbReference>
<dbReference type="EC" id="6.3.5.4" evidence="3"/>
<comment type="catalytic activity">
    <reaction evidence="6">
        <text>L-aspartate + L-glutamine + ATP + H2O = L-asparagine + L-glutamate + AMP + diphosphate + H(+)</text>
        <dbReference type="Rhea" id="RHEA:12228"/>
        <dbReference type="ChEBI" id="CHEBI:15377"/>
        <dbReference type="ChEBI" id="CHEBI:15378"/>
        <dbReference type="ChEBI" id="CHEBI:29985"/>
        <dbReference type="ChEBI" id="CHEBI:29991"/>
        <dbReference type="ChEBI" id="CHEBI:30616"/>
        <dbReference type="ChEBI" id="CHEBI:33019"/>
        <dbReference type="ChEBI" id="CHEBI:58048"/>
        <dbReference type="ChEBI" id="CHEBI:58359"/>
        <dbReference type="ChEBI" id="CHEBI:456215"/>
        <dbReference type="EC" id="6.3.5.4"/>
    </reaction>
</comment>
<dbReference type="InterPro" id="IPR006426">
    <property type="entry name" value="Asn_synth_AEB"/>
</dbReference>
<gene>
    <name evidence="10" type="ORF">DR78_418</name>
</gene>
<evidence type="ECO:0000259" key="8">
    <source>
        <dbReference type="Pfam" id="PF00733"/>
    </source>
</evidence>
<keyword evidence="4 7" id="KW-0547">Nucleotide-binding</keyword>
<evidence type="ECO:0000256" key="2">
    <source>
        <dbReference type="ARBA" id="ARBA00005752"/>
    </source>
</evidence>
<comment type="pathway">
    <text evidence="1">Amino-acid biosynthesis; L-asparagine biosynthesis; L-asparagine from L-aspartate (L-Gln route): step 1/1.</text>
</comment>
<evidence type="ECO:0000256" key="5">
    <source>
        <dbReference type="ARBA" id="ARBA00022840"/>
    </source>
</evidence>
<keyword evidence="5 7" id="KW-0067">ATP-binding</keyword>
<dbReference type="GO" id="GO:0005524">
    <property type="term" value="F:ATP binding"/>
    <property type="evidence" value="ECO:0007669"/>
    <property type="project" value="UniProtKB-KW"/>
</dbReference>
<evidence type="ECO:0000256" key="3">
    <source>
        <dbReference type="ARBA" id="ARBA00012737"/>
    </source>
</evidence>
<comment type="similarity">
    <text evidence="2">Belongs to the asparagine synthetase family.</text>
</comment>
<keyword evidence="10" id="KW-0315">Glutamine amidotransferase</keyword>
<dbReference type="SUPFAM" id="SSF56235">
    <property type="entry name" value="N-terminal nucleophile aminohydrolases (Ntn hydrolases)"/>
    <property type="match status" value="1"/>
</dbReference>
<feature type="domain" description="Glutamine amidotransferase type-2" evidence="9">
    <location>
        <begin position="67"/>
        <end position="159"/>
    </location>
</feature>
<evidence type="ECO:0000313" key="10">
    <source>
        <dbReference type="EMBL" id="KFJ42929.1"/>
    </source>
</evidence>
<reference evidence="10 11" key="1">
    <citation type="submission" date="2014-04" db="EMBL/GenBank/DDBJ databases">
        <authorList>
            <person name="Bishop-Lilly K.A."/>
            <person name="Broomall S.M."/>
            <person name="Chain P.S."/>
            <person name="Chertkov O."/>
            <person name="Coyne S.R."/>
            <person name="Daligault H.E."/>
            <person name="Davenport K.W."/>
            <person name="Erkkila T."/>
            <person name="Frey K.G."/>
            <person name="Gibbons H.S."/>
            <person name="Gu W."/>
            <person name="Jaissle J."/>
            <person name="Johnson S.L."/>
            <person name="Koroleva G.I."/>
            <person name="Ladner J.T."/>
            <person name="Lo C.-C."/>
            <person name="Minogue T.D."/>
            <person name="Munk C."/>
            <person name="Palacios G.F."/>
            <person name="Redden C.L."/>
            <person name="Rosenzweig C.N."/>
            <person name="Scholz M.B."/>
            <person name="Teshima H."/>
            <person name="Xu Y."/>
        </authorList>
    </citation>
    <scope>NUCLEOTIDE SEQUENCE [LARGE SCALE GENOMIC DNA]</scope>
    <source>
        <strain evidence="10 11">FAJ</strain>
    </source>
</reference>
<comment type="caution">
    <text evidence="10">The sequence shown here is derived from an EMBL/GenBank/DDBJ whole genome shotgun (WGS) entry which is preliminary data.</text>
</comment>
<protein>
    <recommendedName>
        <fullName evidence="3">asparagine synthase (glutamine-hydrolyzing)</fullName>
        <ecNumber evidence="3">6.3.5.4</ecNumber>
    </recommendedName>
</protein>
<sequence length="620" mass="72735">MFHGVFSRKNNNLAECISPQIYDGSDNILNIDSQRKVIKTISGANYWLAQAVEKQSTEGVYSYSNHIIVGWVKLYNRDEIFVELELELELESLDNVSDMELIARLYQKYNNELPKYLHGDYSFVIYNTDKNEFLCVRDHMGTRPFYYYLDDYYFVFSTSQVLFNHLGNIIKLSASQEWICRLLVGGTNMSFEKTAYNEIFKVPPAHFLNVDTKKSIKQRYFDFSTQKISYSSIEEYFREYEQRVKKAVLQRFRDSKTPVGSEISGGIDSSTVTSYIAKFFDQPLSNLYTYGFARLDQEPEYILLVNQAYHIPNAFICSGNDPHHKNPLEILGSPIEHGNAIAHEIFYRDASNNGVRSLFSGFGGDEFVTSIHGDLVYFELLKEKRYIELFKIFGGNFITKPLRFLRFVVKNNSKRGKKSLRMLESFRSRWPYFVVKQEYVKKHDLENRYFELGKFDDGYTSMDKFTLEKRWVSFVPTRTENCSLVAAAYGIDYFWPLLDYRLIQFFLSVPNTLKIGKGFGRYLHRKSVEKVVPSKIIWKKTKYMGEPFSRKINVDHKLVLDQDLHPQLQQLIDTKKLSEQVDKLKELKKGNYEKEFTLMRNVVDVNSVNEWLKHFNLDIK</sequence>
<dbReference type="Gene3D" id="3.40.50.620">
    <property type="entry name" value="HUPs"/>
    <property type="match status" value="2"/>
</dbReference>
<dbReference type="SUPFAM" id="SSF52402">
    <property type="entry name" value="Adenine nucleotide alpha hydrolases-like"/>
    <property type="match status" value="1"/>
</dbReference>
<feature type="binding site" evidence="7">
    <location>
        <position position="98"/>
    </location>
    <ligand>
        <name>L-glutamine</name>
        <dbReference type="ChEBI" id="CHEBI:58359"/>
    </ligand>
</feature>
<dbReference type="PANTHER" id="PTHR43284">
    <property type="entry name" value="ASPARAGINE SYNTHETASE (GLUTAMINE-HYDROLYZING)"/>
    <property type="match status" value="1"/>
</dbReference>
<dbReference type="Proteomes" id="UP000029117">
    <property type="component" value="Unassembled WGS sequence"/>
</dbReference>
<dbReference type="PIRSF" id="PIRSF001589">
    <property type="entry name" value="Asn_synthetase_glu-h"/>
    <property type="match status" value="1"/>
</dbReference>
<proteinExistence type="inferred from homology"/>
<dbReference type="RefSeq" id="WP_035736618.1">
    <property type="nucleotide sequence ID" value="NZ_JACTRV010000017.1"/>
</dbReference>
<evidence type="ECO:0000256" key="6">
    <source>
        <dbReference type="ARBA" id="ARBA00048741"/>
    </source>
</evidence>
<dbReference type="InterPro" id="IPR001962">
    <property type="entry name" value="Asn_synthase"/>
</dbReference>
<evidence type="ECO:0000256" key="7">
    <source>
        <dbReference type="PIRSR" id="PIRSR001589-2"/>
    </source>
</evidence>
<evidence type="ECO:0000313" key="11">
    <source>
        <dbReference type="Proteomes" id="UP000029117"/>
    </source>
</evidence>
<dbReference type="EMBL" id="JOUE01000006">
    <property type="protein sequence ID" value="KFJ42929.1"/>
    <property type="molecule type" value="Genomic_DNA"/>
</dbReference>
<organism evidence="10 11">
    <name type="scientific">Francisella philomiragia</name>
    <dbReference type="NCBI Taxonomy" id="28110"/>
    <lineage>
        <taxon>Bacteria</taxon>
        <taxon>Pseudomonadati</taxon>
        <taxon>Pseudomonadota</taxon>
        <taxon>Gammaproteobacteria</taxon>
        <taxon>Thiotrichales</taxon>
        <taxon>Francisellaceae</taxon>
        <taxon>Francisella</taxon>
    </lineage>
</organism>